<dbReference type="EMBL" id="VRSX01000003">
    <property type="protein sequence ID" value="TXK11522.1"/>
    <property type="molecule type" value="Genomic_DNA"/>
</dbReference>
<organism evidence="2 3">
    <name type="scientific">Microbacterium saccharophilum</name>
    <dbReference type="NCBI Taxonomy" id="1213358"/>
    <lineage>
        <taxon>Bacteria</taxon>
        <taxon>Bacillati</taxon>
        <taxon>Actinomycetota</taxon>
        <taxon>Actinomycetes</taxon>
        <taxon>Micrococcales</taxon>
        <taxon>Microbacteriaceae</taxon>
        <taxon>Microbacterium</taxon>
    </lineage>
</organism>
<comment type="caution">
    <text evidence="2">The sequence shown here is derived from an EMBL/GenBank/DDBJ whole genome shotgun (WGS) entry which is preliminary data.</text>
</comment>
<name>A0A5C8I1U5_9MICO</name>
<feature type="compositionally biased region" description="Acidic residues" evidence="1">
    <location>
        <begin position="258"/>
        <end position="285"/>
    </location>
</feature>
<reference evidence="2 3" key="1">
    <citation type="submission" date="2019-08" db="EMBL/GenBank/DDBJ databases">
        <authorList>
            <person name="Dong K."/>
        </authorList>
    </citation>
    <scope>NUCLEOTIDE SEQUENCE [LARGE SCALE GENOMIC DNA]</scope>
    <source>
        <strain evidence="2 3">K-1</strain>
    </source>
</reference>
<sequence length="285" mass="30587">MRSFFAAGQTINLPDAGRTPPKVEAAIAGLVQIDADLAAGAIRLDEAEAAHNNAVASEDHRRAASYAATGDYADGDSPVDRLKAEAKQARADYNALRAARDMRARILFDAVNVESEAWAQASRASGKKLILKLTTALRSLEAVAKGLQEDTGVLNMLQGLEDGRGRYSLAWERGSHIFSIDAALEGVRATIAEASAELAARAKTTGVPASVEPQPEHDQPHDEFGPKVRTAEGGEWTAPEAEASPAVRVKVSRRDLADLDDSDDEDDDLDHLIFDDEDEDDEDES</sequence>
<evidence type="ECO:0000313" key="2">
    <source>
        <dbReference type="EMBL" id="TXK11522.1"/>
    </source>
</evidence>
<feature type="region of interest" description="Disordered" evidence="1">
    <location>
        <begin position="203"/>
        <end position="285"/>
    </location>
</feature>
<keyword evidence="3" id="KW-1185">Reference proteome</keyword>
<gene>
    <name evidence="2" type="ORF">FVP74_09340</name>
</gene>
<feature type="compositionally biased region" description="Basic and acidic residues" evidence="1">
    <location>
        <begin position="214"/>
        <end position="232"/>
    </location>
</feature>
<accession>A0A5C8I1U5</accession>
<dbReference type="Proteomes" id="UP000321949">
    <property type="component" value="Unassembled WGS sequence"/>
</dbReference>
<evidence type="ECO:0000256" key="1">
    <source>
        <dbReference type="SAM" id="MobiDB-lite"/>
    </source>
</evidence>
<evidence type="ECO:0000313" key="3">
    <source>
        <dbReference type="Proteomes" id="UP000321949"/>
    </source>
</evidence>
<dbReference type="AlphaFoldDB" id="A0A5C8I1U5"/>
<dbReference type="RefSeq" id="WP_147051327.1">
    <property type="nucleotide sequence ID" value="NZ_BKAH01000017.1"/>
</dbReference>
<proteinExistence type="predicted"/>
<protein>
    <submittedName>
        <fullName evidence="2">Uncharacterized protein</fullName>
    </submittedName>
</protein>